<proteinExistence type="predicted"/>
<dbReference type="EMBL" id="SRMP02000045">
    <property type="protein sequence ID" value="MFN0293202.1"/>
    <property type="molecule type" value="Genomic_DNA"/>
</dbReference>
<name>A0ABW9JQI9_9SPHI</name>
<organism evidence="1 2">
    <name type="scientific">Pedobacter helvus</name>
    <dbReference type="NCBI Taxonomy" id="2563444"/>
    <lineage>
        <taxon>Bacteria</taxon>
        <taxon>Pseudomonadati</taxon>
        <taxon>Bacteroidota</taxon>
        <taxon>Sphingobacteriia</taxon>
        <taxon>Sphingobacteriales</taxon>
        <taxon>Sphingobacteriaceae</taxon>
        <taxon>Pedobacter</taxon>
    </lineage>
</organism>
<accession>A0ABW9JQI9</accession>
<evidence type="ECO:0000313" key="1">
    <source>
        <dbReference type="EMBL" id="MFN0293202.1"/>
    </source>
</evidence>
<gene>
    <name evidence="1" type="ORF">E5L68_017550</name>
</gene>
<evidence type="ECO:0000313" key="2">
    <source>
        <dbReference type="Proteomes" id="UP001517367"/>
    </source>
</evidence>
<dbReference type="InterPro" id="IPR035093">
    <property type="entry name" value="RelE/ParE_toxin_dom_sf"/>
</dbReference>
<dbReference type="Gene3D" id="3.30.2310.20">
    <property type="entry name" value="RelE-like"/>
    <property type="match status" value="1"/>
</dbReference>
<dbReference type="RefSeq" id="WP_138728885.1">
    <property type="nucleotide sequence ID" value="NZ_SRMP02000045.1"/>
</dbReference>
<comment type="caution">
    <text evidence="1">The sequence shown here is derived from an EMBL/GenBank/DDBJ whole genome shotgun (WGS) entry which is preliminary data.</text>
</comment>
<sequence length="94" mass="11110">MSFALKFGSQAGITYQAITAQLYERWSEKVVLSFEGKVKKYLKILIKSPYLYQIIDDELQLRKCVVHKNCSILYKIYEHDVLIVCFWDNRQDAI</sequence>
<reference evidence="1 2" key="1">
    <citation type="submission" date="2024-12" db="EMBL/GenBank/DDBJ databases">
        <authorList>
            <person name="Hu S."/>
        </authorList>
    </citation>
    <scope>NUCLEOTIDE SEQUENCE [LARGE SCALE GENOMIC DNA]</scope>
    <source>
        <strain evidence="1 2">P-25</strain>
    </source>
</reference>
<keyword evidence="2" id="KW-1185">Reference proteome</keyword>
<protein>
    <submittedName>
        <fullName evidence="1">Type II toxin-antitoxin system RelE/ParE family toxin</fullName>
    </submittedName>
</protein>
<dbReference type="Proteomes" id="UP001517367">
    <property type="component" value="Unassembled WGS sequence"/>
</dbReference>